<dbReference type="EMBL" id="LXQA010040164">
    <property type="protein sequence ID" value="MCH99390.1"/>
    <property type="molecule type" value="Genomic_DNA"/>
</dbReference>
<evidence type="ECO:0000256" key="1">
    <source>
        <dbReference type="SAM" id="MobiDB-lite"/>
    </source>
</evidence>
<proteinExistence type="predicted"/>
<dbReference type="AlphaFoldDB" id="A0A392NHT5"/>
<organism evidence="2 3">
    <name type="scientific">Trifolium medium</name>
    <dbReference type="NCBI Taxonomy" id="97028"/>
    <lineage>
        <taxon>Eukaryota</taxon>
        <taxon>Viridiplantae</taxon>
        <taxon>Streptophyta</taxon>
        <taxon>Embryophyta</taxon>
        <taxon>Tracheophyta</taxon>
        <taxon>Spermatophyta</taxon>
        <taxon>Magnoliopsida</taxon>
        <taxon>eudicotyledons</taxon>
        <taxon>Gunneridae</taxon>
        <taxon>Pentapetalae</taxon>
        <taxon>rosids</taxon>
        <taxon>fabids</taxon>
        <taxon>Fabales</taxon>
        <taxon>Fabaceae</taxon>
        <taxon>Papilionoideae</taxon>
        <taxon>50 kb inversion clade</taxon>
        <taxon>NPAAA clade</taxon>
        <taxon>Hologalegina</taxon>
        <taxon>IRL clade</taxon>
        <taxon>Trifolieae</taxon>
        <taxon>Trifolium</taxon>
    </lineage>
</organism>
<name>A0A392NHT5_9FABA</name>
<feature type="region of interest" description="Disordered" evidence="1">
    <location>
        <begin position="24"/>
        <end position="43"/>
    </location>
</feature>
<gene>
    <name evidence="2" type="ORF">A2U01_0020402</name>
</gene>
<protein>
    <submittedName>
        <fullName evidence="2">TMV resistance protein N</fullName>
    </submittedName>
</protein>
<feature type="non-terminal residue" evidence="2">
    <location>
        <position position="77"/>
    </location>
</feature>
<dbReference type="Proteomes" id="UP000265520">
    <property type="component" value="Unassembled WGS sequence"/>
</dbReference>
<keyword evidence="3" id="KW-1185">Reference proteome</keyword>
<accession>A0A392NHT5</accession>
<evidence type="ECO:0000313" key="3">
    <source>
        <dbReference type="Proteomes" id="UP000265520"/>
    </source>
</evidence>
<reference evidence="2 3" key="1">
    <citation type="journal article" date="2018" name="Front. Plant Sci.">
        <title>Red Clover (Trifolium pratense) and Zigzag Clover (T. medium) - A Picture of Genomic Similarities and Differences.</title>
        <authorList>
            <person name="Dluhosova J."/>
            <person name="Istvanek J."/>
            <person name="Nedelnik J."/>
            <person name="Repkova J."/>
        </authorList>
    </citation>
    <scope>NUCLEOTIDE SEQUENCE [LARGE SCALE GENOMIC DNA]</scope>
    <source>
        <strain evidence="3">cv. 10/8</strain>
        <tissue evidence="2">Leaf</tissue>
    </source>
</reference>
<sequence>MAEGFKVVLKTTIYLVYDEPNEEQTNHCHETDENGTVLSGDENSGCNHVDWDYEEVADEKDLIIMKQKSGLEVPTRV</sequence>
<feature type="compositionally biased region" description="Polar residues" evidence="1">
    <location>
        <begin position="34"/>
        <end position="43"/>
    </location>
</feature>
<evidence type="ECO:0000313" key="2">
    <source>
        <dbReference type="EMBL" id="MCH99390.1"/>
    </source>
</evidence>
<comment type="caution">
    <text evidence="2">The sequence shown here is derived from an EMBL/GenBank/DDBJ whole genome shotgun (WGS) entry which is preliminary data.</text>
</comment>